<evidence type="ECO:0008006" key="8">
    <source>
        <dbReference type="Google" id="ProtNLM"/>
    </source>
</evidence>
<dbReference type="EMBL" id="RCMI01000020">
    <property type="protein sequence ID" value="KAG2942203.1"/>
    <property type="molecule type" value="Genomic_DNA"/>
</dbReference>
<evidence type="ECO:0000313" key="7">
    <source>
        <dbReference type="Proteomes" id="UP000251314"/>
    </source>
</evidence>
<dbReference type="Proteomes" id="UP000774804">
    <property type="component" value="Unassembled WGS sequence"/>
</dbReference>
<dbReference type="PANTHER" id="PTHR11439:SF463">
    <property type="entry name" value="REVERSE TRANSCRIPTASE TY1_COPIA-TYPE DOMAIN-CONTAINING PROTEIN"/>
    <property type="match status" value="1"/>
</dbReference>
<gene>
    <name evidence="6" type="ORF">PC110_g2706</name>
    <name evidence="1" type="ORF">PC113_g2205</name>
    <name evidence="2" type="ORF">PC115_g1574</name>
    <name evidence="3" type="ORF">PC117_g2401</name>
    <name evidence="4" type="ORF">PC118_g1558</name>
    <name evidence="5" type="ORF">PC129_g709</name>
</gene>
<evidence type="ECO:0000313" key="4">
    <source>
        <dbReference type="EMBL" id="KAG2997955.1"/>
    </source>
</evidence>
<dbReference type="Proteomes" id="UP000735874">
    <property type="component" value="Unassembled WGS sequence"/>
</dbReference>
<reference evidence="1" key="2">
    <citation type="submission" date="2018-10" db="EMBL/GenBank/DDBJ databases">
        <title>Effector identification in a new, highly contiguous assembly of the strawberry crown rot pathogen Phytophthora cactorum.</title>
        <authorList>
            <person name="Armitage A.D."/>
            <person name="Nellist C.F."/>
            <person name="Bates H."/>
            <person name="Vickerstaff R.J."/>
            <person name="Harrison R.J."/>
        </authorList>
    </citation>
    <scope>NUCLEOTIDE SEQUENCE</scope>
    <source>
        <strain evidence="1">15-7</strain>
        <strain evidence="2">4032</strain>
        <strain evidence="3">4040</strain>
        <strain evidence="4">P415</strain>
        <strain evidence="5">P421</strain>
    </source>
</reference>
<evidence type="ECO:0000313" key="5">
    <source>
        <dbReference type="EMBL" id="KAG3228809.1"/>
    </source>
</evidence>
<dbReference type="EMBL" id="RCMV01000010">
    <property type="protein sequence ID" value="KAG3228809.1"/>
    <property type="molecule type" value="Genomic_DNA"/>
</dbReference>
<dbReference type="VEuPathDB" id="FungiDB:PC110_g2706"/>
<sequence length="129" mass="14157">MGHAPVEVLRKMVDNEMIKDAEAPSKSSGPSLLMGAPVSWGSKKQPSVSLSTSEAEYIALSLAIQEGKWIHRLLCEILAATNETGPELKSYLRKMISLCGQFSWTLSRTNVIGRICLRSAHYILSVILI</sequence>
<proteinExistence type="predicted"/>
<dbReference type="AlphaFoldDB" id="A0A329SVI0"/>
<dbReference type="EMBL" id="RCMK01000031">
    <property type="protein sequence ID" value="KAG2952930.1"/>
    <property type="molecule type" value="Genomic_DNA"/>
</dbReference>
<dbReference type="PANTHER" id="PTHR11439">
    <property type="entry name" value="GAG-POL-RELATED RETROTRANSPOSON"/>
    <property type="match status" value="1"/>
</dbReference>
<dbReference type="Proteomes" id="UP000697107">
    <property type="component" value="Unassembled WGS sequence"/>
</dbReference>
<dbReference type="Proteomes" id="UP000736787">
    <property type="component" value="Unassembled WGS sequence"/>
</dbReference>
<dbReference type="EMBL" id="RCMG01000029">
    <property type="protein sequence ID" value="KAG2867146.1"/>
    <property type="molecule type" value="Genomic_DNA"/>
</dbReference>
<dbReference type="Proteomes" id="UP000251314">
    <property type="component" value="Unassembled WGS sequence"/>
</dbReference>
<organism evidence="6 7">
    <name type="scientific">Phytophthora cactorum</name>
    <dbReference type="NCBI Taxonomy" id="29920"/>
    <lineage>
        <taxon>Eukaryota</taxon>
        <taxon>Sar</taxon>
        <taxon>Stramenopiles</taxon>
        <taxon>Oomycota</taxon>
        <taxon>Peronosporomycetes</taxon>
        <taxon>Peronosporales</taxon>
        <taxon>Peronosporaceae</taxon>
        <taxon>Phytophthora</taxon>
    </lineage>
</organism>
<dbReference type="OrthoDB" id="115054at2759"/>
<keyword evidence="7" id="KW-1185">Reference proteome</keyword>
<evidence type="ECO:0000313" key="3">
    <source>
        <dbReference type="EMBL" id="KAG2952930.1"/>
    </source>
</evidence>
<protein>
    <recommendedName>
        <fullName evidence="8">Reverse transcriptase Ty1/copia-type domain-containing protein</fullName>
    </recommendedName>
</protein>
<name>A0A329SVI0_9STRA</name>
<reference evidence="6 7" key="1">
    <citation type="submission" date="2018-01" db="EMBL/GenBank/DDBJ databases">
        <title>Draft genome of the strawberry crown rot pathogen Phytophthora cactorum.</title>
        <authorList>
            <person name="Armitage A.D."/>
            <person name="Lysoe E."/>
            <person name="Nellist C.F."/>
            <person name="Harrison R.J."/>
            <person name="Brurberg M.B."/>
        </authorList>
    </citation>
    <scope>NUCLEOTIDE SEQUENCE [LARGE SCALE GENOMIC DNA]</scope>
    <source>
        <strain evidence="6 7">10300</strain>
    </source>
</reference>
<evidence type="ECO:0000313" key="6">
    <source>
        <dbReference type="EMBL" id="RAW41113.1"/>
    </source>
</evidence>
<dbReference type="CDD" id="cd09272">
    <property type="entry name" value="RNase_HI_RT_Ty1"/>
    <property type="match status" value="1"/>
</dbReference>
<comment type="caution">
    <text evidence="6">The sequence shown here is derived from an EMBL/GenBank/DDBJ whole genome shotgun (WGS) entry which is preliminary data.</text>
</comment>
<evidence type="ECO:0000313" key="2">
    <source>
        <dbReference type="EMBL" id="KAG2942203.1"/>
    </source>
</evidence>
<evidence type="ECO:0000313" key="1">
    <source>
        <dbReference type="EMBL" id="KAG2867146.1"/>
    </source>
</evidence>
<dbReference type="STRING" id="29920.A0A329SVI0"/>
<dbReference type="EMBL" id="RCML01000020">
    <property type="protein sequence ID" value="KAG2997955.1"/>
    <property type="molecule type" value="Genomic_DNA"/>
</dbReference>
<accession>A0A329SVI0</accession>
<dbReference type="Proteomes" id="UP000760860">
    <property type="component" value="Unassembled WGS sequence"/>
</dbReference>
<dbReference type="EMBL" id="MJFZ01000036">
    <property type="protein sequence ID" value="RAW41113.1"/>
    <property type="molecule type" value="Genomic_DNA"/>
</dbReference>